<evidence type="ECO:0000256" key="1">
    <source>
        <dbReference type="SAM" id="SignalP"/>
    </source>
</evidence>
<name>A0A1I0A6R2_9BACT</name>
<evidence type="ECO:0000259" key="2">
    <source>
        <dbReference type="Pfam" id="PF23500"/>
    </source>
</evidence>
<dbReference type="PANTHER" id="PTHR33546:SF1">
    <property type="entry name" value="LARGE, MULTIFUNCTIONAL SECRETED PROTEIN"/>
    <property type="match status" value="1"/>
</dbReference>
<dbReference type="AlphaFoldDB" id="A0A1I0A6R2"/>
<dbReference type="Gene3D" id="2.120.10.30">
    <property type="entry name" value="TolB, C-terminal domain"/>
    <property type="match status" value="1"/>
</dbReference>
<accession>A0A1I0A6R2</accession>
<proteinExistence type="predicted"/>
<dbReference type="InterPro" id="IPR011042">
    <property type="entry name" value="6-blade_b-propeller_TolB-like"/>
</dbReference>
<reference evidence="4" key="1">
    <citation type="submission" date="2016-10" db="EMBL/GenBank/DDBJ databases">
        <authorList>
            <person name="Varghese N."/>
            <person name="Submissions S."/>
        </authorList>
    </citation>
    <scope>NUCLEOTIDE SEQUENCE [LARGE SCALE GENOMIC DNA]</scope>
    <source>
        <strain evidence="4">DSM 15310</strain>
    </source>
</reference>
<dbReference type="InterPro" id="IPR011041">
    <property type="entry name" value="Quinoprot_gluc/sorb_DH_b-prop"/>
</dbReference>
<dbReference type="InterPro" id="IPR055557">
    <property type="entry name" value="DUF7133"/>
</dbReference>
<dbReference type="EMBL" id="FOHS01000001">
    <property type="protein sequence ID" value="SES89821.1"/>
    <property type="molecule type" value="Genomic_DNA"/>
</dbReference>
<feature type="signal peptide" evidence="1">
    <location>
        <begin position="1"/>
        <end position="43"/>
    </location>
</feature>
<sequence>MAGLGNLPGRGRVRGTMKTRYFLPLLLAPLALSSAITPGPAPAADANLSKIRLPPGFSISYFAQNVKSARELALGPDGTVYVGTKNDKVYALPDRNKDGRADEVITLASGLNAPNGVAVRNGSLYVAEINRILRYDNVGAKLKQPPKPVVVSTALPDKEWHGYRYIAFGPDGKLYVPVGAPCNSCLPEAPIFATINRMNPDGTGLETFAYGVRNTVGFDWSPQDKALWFTDNGRDKLGDNLPADELNRAAKPGQHFGFPYFFAGDVPDPEFGKGKSMDTYVKPARKLGPHVAALGMKFYTGKQFPAKYQNQILIPEHGSWNRSSKIGYRITLVTLDAAGRQATGYQTFAEGWLQGQTPWGRPVALLVMPDGSVLVSDDQNDAVYRISYKG</sequence>
<gene>
    <name evidence="3" type="ORF">SAMN04487998_0608</name>
</gene>
<keyword evidence="1" id="KW-0732">Signal</keyword>
<dbReference type="STRING" id="82805.SAMN04487998_0608"/>
<evidence type="ECO:0000313" key="4">
    <source>
        <dbReference type="Proteomes" id="UP000198697"/>
    </source>
</evidence>
<dbReference type="PANTHER" id="PTHR33546">
    <property type="entry name" value="LARGE, MULTIFUNCTIONAL SECRETED PROTEIN-RELATED"/>
    <property type="match status" value="1"/>
</dbReference>
<dbReference type="Proteomes" id="UP000198697">
    <property type="component" value="Unassembled WGS sequence"/>
</dbReference>
<feature type="chain" id="PRO_5011789629" evidence="1">
    <location>
        <begin position="44"/>
        <end position="390"/>
    </location>
</feature>
<feature type="domain" description="DUF7133" evidence="2">
    <location>
        <begin position="46"/>
        <end position="378"/>
    </location>
</feature>
<evidence type="ECO:0000313" key="3">
    <source>
        <dbReference type="EMBL" id="SES89821.1"/>
    </source>
</evidence>
<keyword evidence="4" id="KW-1185">Reference proteome</keyword>
<dbReference type="Pfam" id="PF23500">
    <property type="entry name" value="DUF7133"/>
    <property type="match status" value="1"/>
</dbReference>
<protein>
    <submittedName>
        <fullName evidence="3">Glucose/arabinose dehydrogenase, beta-propeller fold</fullName>
    </submittedName>
</protein>
<organism evidence="3 4">
    <name type="scientific">Hymenobacter actinosclerus</name>
    <dbReference type="NCBI Taxonomy" id="82805"/>
    <lineage>
        <taxon>Bacteria</taxon>
        <taxon>Pseudomonadati</taxon>
        <taxon>Bacteroidota</taxon>
        <taxon>Cytophagia</taxon>
        <taxon>Cytophagales</taxon>
        <taxon>Hymenobacteraceae</taxon>
        <taxon>Hymenobacter</taxon>
    </lineage>
</organism>
<dbReference type="SUPFAM" id="SSF50952">
    <property type="entry name" value="Soluble quinoprotein glucose dehydrogenase"/>
    <property type="match status" value="1"/>
</dbReference>